<protein>
    <submittedName>
        <fullName evidence="2">Uncharacterized protein</fullName>
    </submittedName>
</protein>
<keyword evidence="1" id="KW-0472">Membrane</keyword>
<reference evidence="2" key="1">
    <citation type="journal article" date="2015" name="Nature">
        <title>Complex archaea that bridge the gap between prokaryotes and eukaryotes.</title>
        <authorList>
            <person name="Spang A."/>
            <person name="Saw J.H."/>
            <person name="Jorgensen S.L."/>
            <person name="Zaremba-Niedzwiedzka K."/>
            <person name="Martijn J."/>
            <person name="Lind A.E."/>
            <person name="van Eijk R."/>
            <person name="Schleper C."/>
            <person name="Guy L."/>
            <person name="Ettema T.J."/>
        </authorList>
    </citation>
    <scope>NUCLEOTIDE SEQUENCE</scope>
</reference>
<gene>
    <name evidence="2" type="ORF">LCGC14_2946670</name>
</gene>
<keyword evidence="1" id="KW-0812">Transmembrane</keyword>
<feature type="transmembrane region" description="Helical" evidence="1">
    <location>
        <begin position="47"/>
        <end position="72"/>
    </location>
</feature>
<feature type="non-terminal residue" evidence="2">
    <location>
        <position position="1"/>
    </location>
</feature>
<comment type="caution">
    <text evidence="2">The sequence shown here is derived from an EMBL/GenBank/DDBJ whole genome shotgun (WGS) entry which is preliminary data.</text>
</comment>
<dbReference type="EMBL" id="LAZR01059257">
    <property type="protein sequence ID" value="KKK68180.1"/>
    <property type="molecule type" value="Genomic_DNA"/>
</dbReference>
<proteinExistence type="predicted"/>
<accession>A0A0F8Y3K1</accession>
<keyword evidence="1" id="KW-1133">Transmembrane helix</keyword>
<evidence type="ECO:0000313" key="2">
    <source>
        <dbReference type="EMBL" id="KKK68180.1"/>
    </source>
</evidence>
<dbReference type="AlphaFoldDB" id="A0A0F8Y3K1"/>
<organism evidence="2">
    <name type="scientific">marine sediment metagenome</name>
    <dbReference type="NCBI Taxonomy" id="412755"/>
    <lineage>
        <taxon>unclassified sequences</taxon>
        <taxon>metagenomes</taxon>
        <taxon>ecological metagenomes</taxon>
    </lineage>
</organism>
<sequence length="78" mass="7989">GPLSGYAEDQCNRVTSFDESCGSEPPLAEPDYLGGEPMTADGLVLQVAHIINVIGIYVLGGTLLGLAGIAALKFLGVI</sequence>
<name>A0A0F8Y3K1_9ZZZZ</name>
<evidence type="ECO:0000256" key="1">
    <source>
        <dbReference type="SAM" id="Phobius"/>
    </source>
</evidence>